<evidence type="ECO:0000313" key="2">
    <source>
        <dbReference type="EMBL" id="OYR26441.1"/>
    </source>
</evidence>
<evidence type="ECO:0000313" key="3">
    <source>
        <dbReference type="Proteomes" id="UP000216363"/>
    </source>
</evidence>
<evidence type="ECO:0000256" key="1">
    <source>
        <dbReference type="SAM" id="Phobius"/>
    </source>
</evidence>
<comment type="caution">
    <text evidence="2">The sequence shown here is derived from an EMBL/GenBank/DDBJ whole genome shotgun (WGS) entry which is preliminary data.</text>
</comment>
<accession>A0A256GIJ2</accession>
<organism evidence="2 3">
    <name type="scientific">Brucella lupini</name>
    <dbReference type="NCBI Taxonomy" id="255457"/>
    <lineage>
        <taxon>Bacteria</taxon>
        <taxon>Pseudomonadati</taxon>
        <taxon>Pseudomonadota</taxon>
        <taxon>Alphaproteobacteria</taxon>
        <taxon>Hyphomicrobiales</taxon>
        <taxon>Brucellaceae</taxon>
        <taxon>Brucella/Ochrobactrum group</taxon>
        <taxon>Brucella</taxon>
    </lineage>
</organism>
<gene>
    <name evidence="2" type="ORF">CES86_3909</name>
</gene>
<dbReference type="EMBL" id="NNRN01000055">
    <property type="protein sequence ID" value="OYR26441.1"/>
    <property type="molecule type" value="Genomic_DNA"/>
</dbReference>
<keyword evidence="1" id="KW-0472">Membrane</keyword>
<keyword evidence="1" id="KW-0812">Transmembrane</keyword>
<proteinExistence type="predicted"/>
<protein>
    <submittedName>
        <fullName evidence="2">Putative membrane protein</fullName>
    </submittedName>
</protein>
<dbReference type="Proteomes" id="UP000216363">
    <property type="component" value="Unassembled WGS sequence"/>
</dbReference>
<dbReference type="AlphaFoldDB" id="A0A256GIJ2"/>
<reference evidence="2 3" key="1">
    <citation type="submission" date="2017-07" db="EMBL/GenBank/DDBJ databases">
        <title>Draft genome of Ochrobactrum lupini type strain LUP21.</title>
        <authorList>
            <person name="Krzyzanowska D.M."/>
            <person name="Jafra S."/>
        </authorList>
    </citation>
    <scope>NUCLEOTIDE SEQUENCE [LARGE SCALE GENOMIC DNA]</scope>
    <source>
        <strain evidence="2 3">LUP21</strain>
    </source>
</reference>
<name>A0A256GIJ2_9HYPH</name>
<sequence length="37" mass="4176">MSAHKSVDRKMSVYLIATLIICIDIGLMAWVLGSYIY</sequence>
<keyword evidence="1" id="KW-1133">Transmembrane helix</keyword>
<feature type="transmembrane region" description="Helical" evidence="1">
    <location>
        <begin position="12"/>
        <end position="36"/>
    </location>
</feature>